<keyword evidence="9" id="KW-1133">Transmembrane helix</keyword>
<name>A0AAV1PIY8_SCOSC</name>
<feature type="region of interest" description="Disordered" evidence="8">
    <location>
        <begin position="1"/>
        <end position="49"/>
    </location>
</feature>
<accession>A0AAV1PIY8</accession>
<evidence type="ECO:0000256" key="3">
    <source>
        <dbReference type="ARBA" id="ARBA00004630"/>
    </source>
</evidence>
<evidence type="ECO:0000256" key="2">
    <source>
        <dbReference type="ARBA" id="ARBA00004414"/>
    </source>
</evidence>
<dbReference type="GO" id="GO:0098560">
    <property type="term" value="C:cytoplasmic side of late endosome membrane"/>
    <property type="evidence" value="ECO:0007669"/>
    <property type="project" value="TreeGrafter"/>
</dbReference>
<dbReference type="InterPro" id="IPR006629">
    <property type="entry name" value="LITAF"/>
</dbReference>
<evidence type="ECO:0000259" key="10">
    <source>
        <dbReference type="PROSITE" id="PS51837"/>
    </source>
</evidence>
<organism evidence="11 12">
    <name type="scientific">Scomber scombrus</name>
    <name type="common">Atlantic mackerel</name>
    <name type="synonym">Scomber vernalis</name>
    <dbReference type="NCBI Taxonomy" id="13677"/>
    <lineage>
        <taxon>Eukaryota</taxon>
        <taxon>Metazoa</taxon>
        <taxon>Chordata</taxon>
        <taxon>Craniata</taxon>
        <taxon>Vertebrata</taxon>
        <taxon>Euteleostomi</taxon>
        <taxon>Actinopterygii</taxon>
        <taxon>Neopterygii</taxon>
        <taxon>Teleostei</taxon>
        <taxon>Neoteleostei</taxon>
        <taxon>Acanthomorphata</taxon>
        <taxon>Pelagiaria</taxon>
        <taxon>Scombriformes</taxon>
        <taxon>Scombridae</taxon>
        <taxon>Scomber</taxon>
    </lineage>
</organism>
<evidence type="ECO:0000256" key="8">
    <source>
        <dbReference type="SAM" id="MobiDB-lite"/>
    </source>
</evidence>
<comment type="similarity">
    <text evidence="4">Belongs to the CDIP1/LITAF family.</text>
</comment>
<feature type="transmembrane region" description="Helical" evidence="9">
    <location>
        <begin position="151"/>
        <end position="174"/>
    </location>
</feature>
<reference evidence="11 12" key="1">
    <citation type="submission" date="2024-01" db="EMBL/GenBank/DDBJ databases">
        <authorList>
            <person name="Alioto T."/>
            <person name="Alioto T."/>
            <person name="Gomez Garrido J."/>
        </authorList>
    </citation>
    <scope>NUCLEOTIDE SEQUENCE [LARGE SCALE GENOMIC DNA]</scope>
</reference>
<dbReference type="SMART" id="SM00714">
    <property type="entry name" value="LITAF"/>
    <property type="match status" value="1"/>
</dbReference>
<evidence type="ECO:0000313" key="12">
    <source>
        <dbReference type="Proteomes" id="UP001314229"/>
    </source>
</evidence>
<keyword evidence="6" id="KW-0862">Zinc</keyword>
<evidence type="ECO:0000256" key="1">
    <source>
        <dbReference type="ARBA" id="ARBA00004125"/>
    </source>
</evidence>
<evidence type="ECO:0000256" key="9">
    <source>
        <dbReference type="SAM" id="Phobius"/>
    </source>
</evidence>
<keyword evidence="5" id="KW-0479">Metal-binding</keyword>
<evidence type="ECO:0000256" key="7">
    <source>
        <dbReference type="ARBA" id="ARBA00023136"/>
    </source>
</evidence>
<protein>
    <submittedName>
        <fullName evidence="11">Lipopolysaccharide-induced tumor necrosis factor-alpha factor homolog</fullName>
    </submittedName>
</protein>
<dbReference type="PANTHER" id="PTHR23292">
    <property type="entry name" value="LIPOPOLYSACCHARIDE-INDUCED TUMOR NECROSIS FACTOR-ALPHA FACTOR"/>
    <property type="match status" value="1"/>
</dbReference>
<dbReference type="GO" id="GO:0005634">
    <property type="term" value="C:nucleus"/>
    <property type="evidence" value="ECO:0007669"/>
    <property type="project" value="TreeGrafter"/>
</dbReference>
<dbReference type="EMBL" id="CAWUFR010000186">
    <property type="protein sequence ID" value="CAK6971757.1"/>
    <property type="molecule type" value="Genomic_DNA"/>
</dbReference>
<comment type="subcellular location">
    <subcellularLocation>
        <location evidence="1">Endosome membrane</location>
        <topology evidence="1">Peripheral membrane protein</topology>
        <orientation evidence="1">Cytoplasmic side</orientation>
    </subcellularLocation>
    <subcellularLocation>
        <location evidence="2">Late endosome membrane</location>
    </subcellularLocation>
    <subcellularLocation>
        <location evidence="3">Lysosome membrane</location>
        <topology evidence="3">Peripheral membrane protein</topology>
        <orientation evidence="3">Cytoplasmic side</orientation>
    </subcellularLocation>
</comment>
<keyword evidence="9" id="KW-0812">Transmembrane</keyword>
<dbReference type="InterPro" id="IPR037519">
    <property type="entry name" value="LITAF_fam"/>
</dbReference>
<dbReference type="GO" id="GO:0098574">
    <property type="term" value="C:cytoplasmic side of lysosomal membrane"/>
    <property type="evidence" value="ECO:0007669"/>
    <property type="project" value="TreeGrafter"/>
</dbReference>
<evidence type="ECO:0000313" key="11">
    <source>
        <dbReference type="EMBL" id="CAK6971757.1"/>
    </source>
</evidence>
<keyword evidence="7 9" id="KW-0472">Membrane</keyword>
<dbReference type="AlphaFoldDB" id="A0AAV1PIY8"/>
<feature type="compositionally biased region" description="Pro residues" evidence="8">
    <location>
        <begin position="35"/>
        <end position="46"/>
    </location>
</feature>
<dbReference type="Pfam" id="PF10601">
    <property type="entry name" value="zf-LITAF-like"/>
    <property type="match status" value="1"/>
</dbReference>
<dbReference type="PANTHER" id="PTHR23292:SF45">
    <property type="entry name" value="LIPOPOLYSACCHARIDE-INDUCED TUMOR NECROSIS FACTOR-ALPHA FACTOR HOMOLOG"/>
    <property type="match status" value="1"/>
</dbReference>
<comment type="caution">
    <text evidence="11">The sequence shown here is derived from an EMBL/GenBank/DDBJ whole genome shotgun (WGS) entry which is preliminary data.</text>
</comment>
<evidence type="ECO:0000256" key="5">
    <source>
        <dbReference type="ARBA" id="ARBA00022723"/>
    </source>
</evidence>
<gene>
    <name evidence="11" type="ORF">FSCOSCO3_A003424</name>
</gene>
<dbReference type="GO" id="GO:0008270">
    <property type="term" value="F:zinc ion binding"/>
    <property type="evidence" value="ECO:0007669"/>
    <property type="project" value="TreeGrafter"/>
</dbReference>
<sequence length="197" mass="20959">MDPPSYEDANLHPSALGSEAFNFRPPPSYDASFPSPSPSPSTPPPTYGEAVTVLPDQFPVLTPPTVPTHVLTTVPTHVLTPVPTTGPTTVSSIGVITHQITQVGVTPPLTSQPQSSPSASVLQLRDIPGVVRCPHCHQVVTTKVTYQPGKAAWCACCLLTMIGLICGCCLIPFMAHGMQDVHHSCPQCGKHLHIFMR</sequence>
<proteinExistence type="inferred from homology"/>
<keyword evidence="12" id="KW-1185">Reference proteome</keyword>
<feature type="domain" description="LITAF" evidence="10">
    <location>
        <begin position="113"/>
        <end position="197"/>
    </location>
</feature>
<dbReference type="Proteomes" id="UP001314229">
    <property type="component" value="Unassembled WGS sequence"/>
</dbReference>
<evidence type="ECO:0000256" key="6">
    <source>
        <dbReference type="ARBA" id="ARBA00022833"/>
    </source>
</evidence>
<dbReference type="PROSITE" id="PS51837">
    <property type="entry name" value="LITAF"/>
    <property type="match status" value="1"/>
</dbReference>
<evidence type="ECO:0000256" key="4">
    <source>
        <dbReference type="ARBA" id="ARBA00005975"/>
    </source>
</evidence>